<keyword evidence="2" id="KW-1185">Reference proteome</keyword>
<reference evidence="1 2" key="2">
    <citation type="submission" date="2018-09" db="EMBL/GenBank/DDBJ databases">
        <title>Genome of Sphaerochaeta halotolerans strain 4-11.</title>
        <authorList>
            <person name="Nazina T.N."/>
            <person name="Sokolova D.S."/>
        </authorList>
    </citation>
    <scope>NUCLEOTIDE SEQUENCE [LARGE SCALE GENOMIC DNA]</scope>
    <source>
        <strain evidence="1 2">4-11</strain>
    </source>
</reference>
<reference evidence="2" key="1">
    <citation type="submission" date="2018-08" db="EMBL/GenBank/DDBJ databases">
        <authorList>
            <person name="Grouzdev D.S."/>
            <person name="Krutkina M.S."/>
        </authorList>
    </citation>
    <scope>NUCLEOTIDE SEQUENCE [LARGE SCALE GENOMIC DNA]</scope>
    <source>
        <strain evidence="2">4-11</strain>
    </source>
</reference>
<dbReference type="EMBL" id="QUWK01000010">
    <property type="protein sequence ID" value="RFU94305.1"/>
    <property type="molecule type" value="Genomic_DNA"/>
</dbReference>
<name>A0A372MEV3_9SPIR</name>
<dbReference type="AlphaFoldDB" id="A0A372MEV3"/>
<dbReference type="OrthoDB" id="10006537at2"/>
<organism evidence="1 2">
    <name type="scientific">Sphaerochaeta halotolerans</name>
    <dbReference type="NCBI Taxonomy" id="2293840"/>
    <lineage>
        <taxon>Bacteria</taxon>
        <taxon>Pseudomonadati</taxon>
        <taxon>Spirochaetota</taxon>
        <taxon>Spirochaetia</taxon>
        <taxon>Spirochaetales</taxon>
        <taxon>Sphaerochaetaceae</taxon>
        <taxon>Sphaerochaeta</taxon>
    </lineage>
</organism>
<sequence>MKKMILLAAIMIGAMGMVFSSGYIGGSAILQRDTFEYDYGDYVFNQVGFAIGGAHYLSEEGIFGLGYHVGMGQSTPTLVTSLGTFEGEPEMVFNASLLAQLKFKLSETFSLETGLGYGLTGTGDTDSSEDIQIFYVSKIETKVGVLFAVSDTLLLGTGVKLGYPINVIDQKTTDSGTSSSTISFDNGFSVGGYLGLNLQY</sequence>
<accession>A0A372MEV3</accession>
<protein>
    <recommendedName>
        <fullName evidence="3">Outer membrane protein beta-barrel domain-containing protein</fullName>
    </recommendedName>
</protein>
<proteinExistence type="predicted"/>
<dbReference type="RefSeq" id="WP_117330873.1">
    <property type="nucleotide sequence ID" value="NZ_QUWK01000010.1"/>
</dbReference>
<evidence type="ECO:0000313" key="2">
    <source>
        <dbReference type="Proteomes" id="UP000264002"/>
    </source>
</evidence>
<gene>
    <name evidence="1" type="ORF">DYP60_10040</name>
</gene>
<evidence type="ECO:0008006" key="3">
    <source>
        <dbReference type="Google" id="ProtNLM"/>
    </source>
</evidence>
<dbReference type="Proteomes" id="UP000264002">
    <property type="component" value="Unassembled WGS sequence"/>
</dbReference>
<evidence type="ECO:0000313" key="1">
    <source>
        <dbReference type="EMBL" id="RFU94305.1"/>
    </source>
</evidence>
<comment type="caution">
    <text evidence="1">The sequence shown here is derived from an EMBL/GenBank/DDBJ whole genome shotgun (WGS) entry which is preliminary data.</text>
</comment>